<name>A0A9W8PE50_9HYPO</name>
<feature type="domain" description="CorA-like transporter" evidence="1">
    <location>
        <begin position="9"/>
        <end position="148"/>
    </location>
</feature>
<keyword evidence="3" id="KW-1185">Reference proteome</keyword>
<gene>
    <name evidence="2" type="ORF">NW766_012486</name>
</gene>
<dbReference type="EMBL" id="JAPDHF010000028">
    <property type="protein sequence ID" value="KAJ4003168.1"/>
    <property type="molecule type" value="Genomic_DNA"/>
</dbReference>
<organism evidence="2 3">
    <name type="scientific">Fusarium irregulare</name>
    <dbReference type="NCBI Taxonomy" id="2494466"/>
    <lineage>
        <taxon>Eukaryota</taxon>
        <taxon>Fungi</taxon>
        <taxon>Dikarya</taxon>
        <taxon>Ascomycota</taxon>
        <taxon>Pezizomycotina</taxon>
        <taxon>Sordariomycetes</taxon>
        <taxon>Hypocreomycetidae</taxon>
        <taxon>Hypocreales</taxon>
        <taxon>Nectriaceae</taxon>
        <taxon>Fusarium</taxon>
        <taxon>Fusarium incarnatum-equiseti species complex</taxon>
    </lineage>
</organism>
<dbReference type="OrthoDB" id="5392974at2759"/>
<comment type="caution">
    <text evidence="2">The sequence shown here is derived from an EMBL/GenBank/DDBJ whole genome shotgun (WGS) entry which is preliminary data.</text>
</comment>
<dbReference type="AlphaFoldDB" id="A0A9W8PE50"/>
<evidence type="ECO:0000259" key="1">
    <source>
        <dbReference type="Pfam" id="PF26616"/>
    </source>
</evidence>
<reference evidence="2" key="1">
    <citation type="submission" date="2022-10" db="EMBL/GenBank/DDBJ databases">
        <title>Fusarium specimens isolated from Avocado Roots.</title>
        <authorList>
            <person name="Stajich J."/>
            <person name="Roper C."/>
            <person name="Heimlech-Rivalta G."/>
        </authorList>
    </citation>
    <scope>NUCLEOTIDE SEQUENCE</scope>
    <source>
        <strain evidence="2">CF00143</strain>
    </source>
</reference>
<proteinExistence type="predicted"/>
<dbReference type="Proteomes" id="UP001152130">
    <property type="component" value="Unassembled WGS sequence"/>
</dbReference>
<protein>
    <recommendedName>
        <fullName evidence="1">CorA-like transporter domain-containing protein</fullName>
    </recommendedName>
</protein>
<sequence>MWPSPRTQYDVRSACAAENLERSAEKVFSEPDELFEIEFAEVTSKGIEENCLESESQLQDHLATYHGPSTPDTLVDDGPIKETKASFFLLDPQYSWGHLPITKSAAIKLFSAFGAFPELYQYITVFSDRTFARDEGFAGFDSNTAIGSDGTWTSFGTLTVIE</sequence>
<dbReference type="Pfam" id="PF26616">
    <property type="entry name" value="CorA-like"/>
    <property type="match status" value="1"/>
</dbReference>
<accession>A0A9W8PE50</accession>
<dbReference type="InterPro" id="IPR058257">
    <property type="entry name" value="CorA-like_dom"/>
</dbReference>
<evidence type="ECO:0000313" key="2">
    <source>
        <dbReference type="EMBL" id="KAJ4003168.1"/>
    </source>
</evidence>
<evidence type="ECO:0000313" key="3">
    <source>
        <dbReference type="Proteomes" id="UP001152130"/>
    </source>
</evidence>